<feature type="region of interest" description="Disordered" evidence="1">
    <location>
        <begin position="137"/>
        <end position="260"/>
    </location>
</feature>
<accession>A0A8H7MDV7</accession>
<evidence type="ECO:0000256" key="1">
    <source>
        <dbReference type="SAM" id="MobiDB-lite"/>
    </source>
</evidence>
<dbReference type="EMBL" id="RZGK01000009">
    <property type="protein sequence ID" value="KAF9696801.1"/>
    <property type="molecule type" value="Genomic_DNA"/>
</dbReference>
<comment type="caution">
    <text evidence="2">The sequence shown here is derived from an EMBL/GenBank/DDBJ whole genome shotgun (WGS) entry which is preliminary data.</text>
</comment>
<dbReference type="Proteomes" id="UP000651452">
    <property type="component" value="Unassembled WGS sequence"/>
</dbReference>
<reference evidence="2" key="1">
    <citation type="submission" date="2018-12" db="EMBL/GenBank/DDBJ databases">
        <authorList>
            <person name="Syme R.A."/>
            <person name="Farfan-Caceres L."/>
            <person name="Lichtenzveig J."/>
        </authorList>
    </citation>
    <scope>NUCLEOTIDE SEQUENCE</scope>
    <source>
        <strain evidence="2">Al4</strain>
    </source>
</reference>
<dbReference type="AlphaFoldDB" id="A0A8H7MDV7"/>
<organism evidence="2 3">
    <name type="scientific">Ascochyta lentis</name>
    <dbReference type="NCBI Taxonomy" id="205686"/>
    <lineage>
        <taxon>Eukaryota</taxon>
        <taxon>Fungi</taxon>
        <taxon>Dikarya</taxon>
        <taxon>Ascomycota</taxon>
        <taxon>Pezizomycotina</taxon>
        <taxon>Dothideomycetes</taxon>
        <taxon>Pleosporomycetidae</taxon>
        <taxon>Pleosporales</taxon>
        <taxon>Pleosporineae</taxon>
        <taxon>Didymellaceae</taxon>
        <taxon>Ascochyta</taxon>
    </lineage>
</organism>
<feature type="compositionally biased region" description="Pro residues" evidence="1">
    <location>
        <begin position="226"/>
        <end position="235"/>
    </location>
</feature>
<proteinExistence type="predicted"/>
<dbReference type="OrthoDB" id="371463at2759"/>
<name>A0A8H7MDV7_9PLEO</name>
<gene>
    <name evidence="2" type="ORF">EKO04_005279</name>
</gene>
<feature type="compositionally biased region" description="Polar residues" evidence="1">
    <location>
        <begin position="171"/>
        <end position="198"/>
    </location>
</feature>
<evidence type="ECO:0008006" key="4">
    <source>
        <dbReference type="Google" id="ProtNLM"/>
    </source>
</evidence>
<sequence length="260" mass="29136">MPTWLVHGFRWPRAQVRIHTILQNLDDVAPEWVMAPATQACLTDNFTHQWPDIMARLPALRFIEQYDPDDLTVKDQPYAYVCDQVHDIKLGIDMDEPPGPSVSDEQRTAMAELRDKLTPDAKLGWFVVVNGDVERWAPPLDDQEDHSLQHEQDEYEEDAETKTLSPPARSPRSSVWTGSNSDASNAQEPARPSTSRSMKNWLGGMLRKTRSSKSLKSEAAHTKTAPPVPLLPPMSPKAALSSPKSPNDVNNTSMPLRPAR</sequence>
<keyword evidence="3" id="KW-1185">Reference proteome</keyword>
<reference evidence="2" key="2">
    <citation type="submission" date="2020-09" db="EMBL/GenBank/DDBJ databases">
        <title>Reference genome assembly for Australian Ascochyta lentis isolate Al4.</title>
        <authorList>
            <person name="Lee R.C."/>
            <person name="Farfan-Caceres L.M."/>
            <person name="Debler J.W."/>
            <person name="Williams A.H."/>
            <person name="Henares B.M."/>
        </authorList>
    </citation>
    <scope>NUCLEOTIDE SEQUENCE</scope>
    <source>
        <strain evidence="2">Al4</strain>
    </source>
</reference>
<feature type="compositionally biased region" description="Low complexity" evidence="1">
    <location>
        <begin position="236"/>
        <end position="246"/>
    </location>
</feature>
<protein>
    <recommendedName>
        <fullName evidence="4">Developmental regulator</fullName>
    </recommendedName>
</protein>
<evidence type="ECO:0000313" key="2">
    <source>
        <dbReference type="EMBL" id="KAF9696801.1"/>
    </source>
</evidence>
<evidence type="ECO:0000313" key="3">
    <source>
        <dbReference type="Proteomes" id="UP000651452"/>
    </source>
</evidence>